<organism evidence="1">
    <name type="scientific">marine sediment metagenome</name>
    <dbReference type="NCBI Taxonomy" id="412755"/>
    <lineage>
        <taxon>unclassified sequences</taxon>
        <taxon>metagenomes</taxon>
        <taxon>ecological metagenomes</taxon>
    </lineage>
</organism>
<evidence type="ECO:0000313" key="1">
    <source>
        <dbReference type="EMBL" id="KKM84186.1"/>
    </source>
</evidence>
<dbReference type="EMBL" id="LAZR01007604">
    <property type="protein sequence ID" value="KKM84186.1"/>
    <property type="molecule type" value="Genomic_DNA"/>
</dbReference>
<accession>A0A0F9LA03</accession>
<comment type="caution">
    <text evidence="1">The sequence shown here is derived from an EMBL/GenBank/DDBJ whole genome shotgun (WGS) entry which is preliminary data.</text>
</comment>
<dbReference type="AlphaFoldDB" id="A0A0F9LA03"/>
<protein>
    <submittedName>
        <fullName evidence="1">Uncharacterized protein</fullName>
    </submittedName>
</protein>
<name>A0A0F9LA03_9ZZZZ</name>
<sequence>MMQKRAQGGLVAAFIGKRVTTLPVQIFSGCDRWRRGSKLN</sequence>
<proteinExistence type="predicted"/>
<dbReference type="PROSITE" id="PS51257">
    <property type="entry name" value="PROKAR_LIPOPROTEIN"/>
    <property type="match status" value="1"/>
</dbReference>
<reference evidence="1" key="1">
    <citation type="journal article" date="2015" name="Nature">
        <title>Complex archaea that bridge the gap between prokaryotes and eukaryotes.</title>
        <authorList>
            <person name="Spang A."/>
            <person name="Saw J.H."/>
            <person name="Jorgensen S.L."/>
            <person name="Zaremba-Niedzwiedzka K."/>
            <person name="Martijn J."/>
            <person name="Lind A.E."/>
            <person name="van Eijk R."/>
            <person name="Schleper C."/>
            <person name="Guy L."/>
            <person name="Ettema T.J."/>
        </authorList>
    </citation>
    <scope>NUCLEOTIDE SEQUENCE</scope>
</reference>
<gene>
    <name evidence="1" type="ORF">LCGC14_1301860</name>
</gene>